<feature type="transmembrane region" description="Helical" evidence="9">
    <location>
        <begin position="6"/>
        <end position="28"/>
    </location>
</feature>
<evidence type="ECO:0000313" key="11">
    <source>
        <dbReference type="Proteomes" id="UP000256900"/>
    </source>
</evidence>
<dbReference type="Pfam" id="PF13506">
    <property type="entry name" value="Glyco_transf_21"/>
    <property type="match status" value="1"/>
</dbReference>
<evidence type="ECO:0000256" key="1">
    <source>
        <dbReference type="ARBA" id="ARBA00004141"/>
    </source>
</evidence>
<comment type="caution">
    <text evidence="10">The sequence shown here is derived from an EMBL/GenBank/DDBJ whole genome shotgun (WGS) entry which is preliminary data.</text>
</comment>
<keyword evidence="11" id="KW-1185">Reference proteome</keyword>
<keyword evidence="7 9" id="KW-1133">Transmembrane helix</keyword>
<accession>A0A3D9YUW7</accession>
<dbReference type="AlphaFoldDB" id="A0A3D9YUW7"/>
<evidence type="ECO:0000256" key="9">
    <source>
        <dbReference type="SAM" id="Phobius"/>
    </source>
</evidence>
<gene>
    <name evidence="10" type="ORF">DES32_2825</name>
</gene>
<comment type="pathway">
    <text evidence="2">Lipid metabolism; sphingolipid metabolism.</text>
</comment>
<dbReference type="PANTHER" id="PTHR12726">
    <property type="entry name" value="CERAMIDE GLUCOSYLTRANSFERASE"/>
    <property type="match status" value="1"/>
</dbReference>
<protein>
    <submittedName>
        <fullName evidence="10">Ceramide glucosyltransferase</fullName>
    </submittedName>
</protein>
<dbReference type="SUPFAM" id="SSF53448">
    <property type="entry name" value="Nucleotide-diphospho-sugar transferases"/>
    <property type="match status" value="1"/>
</dbReference>
<name>A0A3D9YUW7_9HYPH</name>
<sequence>MIFLSYLGVVWLVIALVVFFATCIGALLQPLLQGNRAENFEQPPVTAVMPIKLEHSGFATAQASIYGQDYPEYEVLFSAAEAGSPALETALALKMGHPQVPTRILRSQSDFAVSPKLNTLDAPLSASSHDYILVKDSNIILEPDTLAAFMRNFAPGIGMVVGVPIAEQAYSLAGHIEAVTINAHARLLLTASALGFGYGVGKVMLFRRSDIARAGGIDAMSYTLAEDTAIAKGLDAVGLRTVFAHRPLRQLIGWRTLREVYDRQVRWSVIRHTHEPLTFPLEPIVSPLPTALAAALAAPVLGMPAIEAFAMTLTGLFAAETGLSWLKGWHVSRYAPLAFLGRELLTLAAWLRAWTTNDVVWQNGRFDVFVGARAPRAQKLALQPETSVRERI</sequence>
<keyword evidence="6 9" id="KW-0812">Transmembrane</keyword>
<evidence type="ECO:0000256" key="4">
    <source>
        <dbReference type="ARBA" id="ARBA00022676"/>
    </source>
</evidence>
<reference evidence="10 11" key="1">
    <citation type="submission" date="2018-08" db="EMBL/GenBank/DDBJ databases">
        <title>Genomic Encyclopedia of Type Strains, Phase IV (KMG-IV): sequencing the most valuable type-strain genomes for metagenomic binning, comparative biology and taxonomic classification.</title>
        <authorList>
            <person name="Goeker M."/>
        </authorList>
    </citation>
    <scope>NUCLEOTIDE SEQUENCE [LARGE SCALE GENOMIC DNA]</scope>
    <source>
        <strain evidence="10 11">BW863</strain>
    </source>
</reference>
<keyword evidence="8 9" id="KW-0472">Membrane</keyword>
<evidence type="ECO:0000256" key="7">
    <source>
        <dbReference type="ARBA" id="ARBA00022989"/>
    </source>
</evidence>
<dbReference type="EMBL" id="QUMO01000004">
    <property type="protein sequence ID" value="REF84712.1"/>
    <property type="molecule type" value="Genomic_DNA"/>
</dbReference>
<dbReference type="InterPro" id="IPR025993">
    <property type="entry name" value="Ceramide_glucosylTrfase"/>
</dbReference>
<dbReference type="Proteomes" id="UP000256900">
    <property type="component" value="Unassembled WGS sequence"/>
</dbReference>
<comment type="pathway">
    <text evidence="3">Sphingolipid metabolism.</text>
</comment>
<dbReference type="GO" id="GO:0008120">
    <property type="term" value="F:ceramide glucosyltransferase activity"/>
    <property type="evidence" value="ECO:0007669"/>
    <property type="project" value="TreeGrafter"/>
</dbReference>
<dbReference type="PANTHER" id="PTHR12726:SF0">
    <property type="entry name" value="CERAMIDE GLUCOSYLTRANSFERASE"/>
    <property type="match status" value="1"/>
</dbReference>
<evidence type="ECO:0000256" key="6">
    <source>
        <dbReference type="ARBA" id="ARBA00022692"/>
    </source>
</evidence>
<keyword evidence="4" id="KW-0328">Glycosyltransferase</keyword>
<evidence type="ECO:0000313" key="10">
    <source>
        <dbReference type="EMBL" id="REF84712.1"/>
    </source>
</evidence>
<dbReference type="InterPro" id="IPR029044">
    <property type="entry name" value="Nucleotide-diphossugar_trans"/>
</dbReference>
<dbReference type="OrthoDB" id="8435849at2"/>
<evidence type="ECO:0000256" key="2">
    <source>
        <dbReference type="ARBA" id="ARBA00004760"/>
    </source>
</evidence>
<evidence type="ECO:0000256" key="5">
    <source>
        <dbReference type="ARBA" id="ARBA00022679"/>
    </source>
</evidence>
<dbReference type="RefSeq" id="WP_115837321.1">
    <property type="nucleotide sequence ID" value="NZ_CP025086.1"/>
</dbReference>
<dbReference type="GO" id="GO:0016020">
    <property type="term" value="C:membrane"/>
    <property type="evidence" value="ECO:0007669"/>
    <property type="project" value="UniProtKB-SubCell"/>
</dbReference>
<dbReference type="GO" id="GO:0006679">
    <property type="term" value="P:glucosylceramide biosynthetic process"/>
    <property type="evidence" value="ECO:0007669"/>
    <property type="project" value="TreeGrafter"/>
</dbReference>
<comment type="subcellular location">
    <subcellularLocation>
        <location evidence="1">Membrane</location>
        <topology evidence="1">Multi-pass membrane protein</topology>
    </subcellularLocation>
</comment>
<evidence type="ECO:0000256" key="3">
    <source>
        <dbReference type="ARBA" id="ARBA00004991"/>
    </source>
</evidence>
<dbReference type="Gene3D" id="3.90.550.10">
    <property type="entry name" value="Spore Coat Polysaccharide Biosynthesis Protein SpsA, Chain A"/>
    <property type="match status" value="1"/>
</dbReference>
<organism evidence="10 11">
    <name type="scientific">Methylovirgula ligni</name>
    <dbReference type="NCBI Taxonomy" id="569860"/>
    <lineage>
        <taxon>Bacteria</taxon>
        <taxon>Pseudomonadati</taxon>
        <taxon>Pseudomonadota</taxon>
        <taxon>Alphaproteobacteria</taxon>
        <taxon>Hyphomicrobiales</taxon>
        <taxon>Beijerinckiaceae</taxon>
        <taxon>Methylovirgula</taxon>
    </lineage>
</organism>
<proteinExistence type="predicted"/>
<keyword evidence="5 10" id="KW-0808">Transferase</keyword>
<evidence type="ECO:0000256" key="8">
    <source>
        <dbReference type="ARBA" id="ARBA00023136"/>
    </source>
</evidence>